<dbReference type="Proteomes" id="UP000320516">
    <property type="component" value="Unassembled WGS sequence"/>
</dbReference>
<sequence length="610" mass="69991">MASFKLPVYGNSNILTYLATHRKDIEVISDNEVRTRPHVAFLHVNMLTAIRSSQTGYAFEDILREYKEKIADNSNYYILIDYSHEGAAFNEVFSSSIIEMHNLLIEYNIDESKVSLAQHNILFGNESSGYLRWCRRHGRRPFNLHLVHWWMLDQSAMLHKKYSDSHILNQHIDNLTAAIFSDNPKPKRFLCFNYFPRPHRVLLLLWMIERNILNKGLVSFPGFRIPEVPHIDFFEESKYYCSNIGLGQRLSKHLDQLARLSPLIADTDGVSNKSSLQDRFVQEPYLITDFSIITETDFSNGLDSRRVTEKFLKSASNMHPFLIAGEPGSLSSLREHGFVTFEPFFDETYDTFADPETRIERLFANVSNKCSATPYEVSQSIRSMYPILLRNMEYVASDFWGHNREKYETPLVEYLQRKFLGLYETMTDKIRERPYCESIEIPSDDVTVFSIGSTLDLNDIRPLKNFRGYVVLSDTLDPGNHCCVFRINRGLDSKIILRIDIKSAGAKSIMIDIKHPRRAGVRLMFNFDIGVITSVDQLSYGAQLSVDIQDQGDGWFQLGAECYLGGRNDPFDIVFYLGNPHVTFDGTGTNSVLLSSMSLILQRPANSTVS</sequence>
<protein>
    <submittedName>
        <fullName evidence="1">Uncharacterized protein</fullName>
    </submittedName>
</protein>
<gene>
    <name evidence="1" type="ORF">FBZ87_11357</name>
</gene>
<evidence type="ECO:0000313" key="2">
    <source>
        <dbReference type="Proteomes" id="UP000320516"/>
    </source>
</evidence>
<dbReference type="AlphaFoldDB" id="A0A560JEQ4"/>
<dbReference type="RefSeq" id="WP_145613396.1">
    <property type="nucleotide sequence ID" value="NZ_VITV01000013.1"/>
</dbReference>
<evidence type="ECO:0000313" key="1">
    <source>
        <dbReference type="EMBL" id="TWB67814.1"/>
    </source>
</evidence>
<comment type="caution">
    <text evidence="1">The sequence shown here is derived from an EMBL/GenBank/DDBJ whole genome shotgun (WGS) entry which is preliminary data.</text>
</comment>
<reference evidence="1 2" key="1">
    <citation type="submission" date="2019-06" db="EMBL/GenBank/DDBJ databases">
        <title>Genomic Encyclopedia of Type Strains, Phase IV (KMG-V): Genome sequencing to study the core and pangenomes of soil and plant-associated prokaryotes.</title>
        <authorList>
            <person name="Whitman W."/>
        </authorList>
    </citation>
    <scope>NUCLEOTIDE SEQUENCE [LARGE SCALE GENOMIC DNA]</scope>
    <source>
        <strain evidence="1 2">BR 12005</strain>
    </source>
</reference>
<proteinExistence type="predicted"/>
<organism evidence="1 2">
    <name type="scientific">Nitrospirillum amazonense</name>
    <dbReference type="NCBI Taxonomy" id="28077"/>
    <lineage>
        <taxon>Bacteria</taxon>
        <taxon>Pseudomonadati</taxon>
        <taxon>Pseudomonadota</taxon>
        <taxon>Alphaproteobacteria</taxon>
        <taxon>Rhodospirillales</taxon>
        <taxon>Azospirillaceae</taxon>
        <taxon>Nitrospirillum</taxon>
    </lineage>
</organism>
<name>A0A560JEQ4_9PROT</name>
<accession>A0A560JEQ4</accession>
<dbReference type="EMBL" id="VITV01000013">
    <property type="protein sequence ID" value="TWB67814.1"/>
    <property type="molecule type" value="Genomic_DNA"/>
</dbReference>